<feature type="modified residue" description="4-aspartylphosphate" evidence="10">
    <location>
        <position position="55"/>
    </location>
</feature>
<evidence type="ECO:0000256" key="4">
    <source>
        <dbReference type="ARBA" id="ARBA00023012"/>
    </source>
</evidence>
<feature type="domain" description="OmpR/PhoB-type" evidence="13">
    <location>
        <begin position="136"/>
        <end position="235"/>
    </location>
</feature>
<feature type="DNA-binding region" description="OmpR/PhoB-type" evidence="11">
    <location>
        <begin position="136"/>
        <end position="235"/>
    </location>
</feature>
<dbReference type="FunFam" id="1.10.10.10:FF:000099">
    <property type="entry name" value="Two-component system response regulator TorR"/>
    <property type="match status" value="1"/>
</dbReference>
<keyword evidence="4" id="KW-0902">Two-component regulatory system</keyword>
<evidence type="ECO:0000256" key="2">
    <source>
        <dbReference type="ARBA" id="ARBA00022490"/>
    </source>
</evidence>
<evidence type="ECO:0000256" key="7">
    <source>
        <dbReference type="ARBA" id="ARBA00023159"/>
    </source>
</evidence>
<evidence type="ECO:0000256" key="3">
    <source>
        <dbReference type="ARBA" id="ARBA00022553"/>
    </source>
</evidence>
<keyword evidence="15" id="KW-1185">Reference proteome</keyword>
<dbReference type="PANTHER" id="PTHR48111:SF4">
    <property type="entry name" value="DNA-BINDING DUAL TRANSCRIPTIONAL REGULATOR OMPR"/>
    <property type="match status" value="1"/>
</dbReference>
<keyword evidence="3 10" id="KW-0597">Phosphoprotein</keyword>
<evidence type="ECO:0000256" key="5">
    <source>
        <dbReference type="ARBA" id="ARBA00023015"/>
    </source>
</evidence>
<dbReference type="PROSITE" id="PS51755">
    <property type="entry name" value="OMPR_PHOB"/>
    <property type="match status" value="1"/>
</dbReference>
<dbReference type="PROSITE" id="PS50110">
    <property type="entry name" value="RESPONSE_REGULATORY"/>
    <property type="match status" value="1"/>
</dbReference>
<feature type="domain" description="Response regulatory" evidence="12">
    <location>
        <begin position="6"/>
        <end position="120"/>
    </location>
</feature>
<dbReference type="InterPro" id="IPR039420">
    <property type="entry name" value="WalR-like"/>
</dbReference>
<dbReference type="Pfam" id="PF00072">
    <property type="entry name" value="Response_reg"/>
    <property type="match status" value="1"/>
</dbReference>
<accession>A0A2U8WDE5</accession>
<dbReference type="InterPro" id="IPR001789">
    <property type="entry name" value="Sig_transdc_resp-reg_receiver"/>
</dbReference>
<evidence type="ECO:0000256" key="1">
    <source>
        <dbReference type="ARBA" id="ARBA00004496"/>
    </source>
</evidence>
<organism evidence="14 15">
    <name type="scientific">Methylobacterium durans</name>
    <dbReference type="NCBI Taxonomy" id="2202825"/>
    <lineage>
        <taxon>Bacteria</taxon>
        <taxon>Pseudomonadati</taxon>
        <taxon>Pseudomonadota</taxon>
        <taxon>Alphaproteobacteria</taxon>
        <taxon>Hyphomicrobiales</taxon>
        <taxon>Methylobacteriaceae</taxon>
        <taxon>Methylobacterium</taxon>
    </lineage>
</organism>
<dbReference type="Gene3D" id="3.40.50.2300">
    <property type="match status" value="1"/>
</dbReference>
<dbReference type="AlphaFoldDB" id="A0A2U8WDE5"/>
<protein>
    <recommendedName>
        <fullName evidence="9">Regulatory protein VirG</fullName>
    </recommendedName>
</protein>
<keyword evidence="8" id="KW-0804">Transcription</keyword>
<evidence type="ECO:0000259" key="12">
    <source>
        <dbReference type="PROSITE" id="PS50110"/>
    </source>
</evidence>
<comment type="subcellular location">
    <subcellularLocation>
        <location evidence="1">Cytoplasm</location>
    </subcellularLocation>
</comment>
<evidence type="ECO:0000256" key="10">
    <source>
        <dbReference type="PROSITE-ProRule" id="PRU00169"/>
    </source>
</evidence>
<dbReference type="GO" id="GO:0005829">
    <property type="term" value="C:cytosol"/>
    <property type="evidence" value="ECO:0007669"/>
    <property type="project" value="TreeGrafter"/>
</dbReference>
<dbReference type="InterPro" id="IPR016032">
    <property type="entry name" value="Sig_transdc_resp-reg_C-effctor"/>
</dbReference>
<evidence type="ECO:0000256" key="8">
    <source>
        <dbReference type="ARBA" id="ARBA00023163"/>
    </source>
</evidence>
<dbReference type="SMART" id="SM00862">
    <property type="entry name" value="Trans_reg_C"/>
    <property type="match status" value="1"/>
</dbReference>
<dbReference type="GO" id="GO:0000156">
    <property type="term" value="F:phosphorelay response regulator activity"/>
    <property type="evidence" value="ECO:0007669"/>
    <property type="project" value="TreeGrafter"/>
</dbReference>
<keyword evidence="6 11" id="KW-0238">DNA-binding</keyword>
<sequence>MELPIRVLVVDDDPAMRDLLTTYLGEHDVQVQTASNRQEMAARLRAGEPHLVILDLRLGTDDGLALLREIRARSELPVIITTGHRRDEIDRVIGLELGADDYLVKPFSPRELLARIRTVLRRQEAWRAAQQQGGTFATYHFDGWQLATRTRRLTGPAGEMVMLTKGEYALLLAFVSAPQRPLTREHLLQATRVHEDVFDRSIDVQILRLRRKLEADPSQPRIILTERGIGYVFALPVAVE</sequence>
<name>A0A2U8WDE5_9HYPH</name>
<reference evidence="15" key="1">
    <citation type="submission" date="2018-05" db="EMBL/GenBank/DDBJ databases">
        <title>Complete Genome Sequence of Methylobacterium sp. 17SD2-17.</title>
        <authorList>
            <person name="Srinivasan S."/>
        </authorList>
    </citation>
    <scope>NUCLEOTIDE SEQUENCE [LARGE SCALE GENOMIC DNA]</scope>
    <source>
        <strain evidence="15">17SD2-17</strain>
    </source>
</reference>
<dbReference type="CDD" id="cd17594">
    <property type="entry name" value="REC_OmpR_VirG"/>
    <property type="match status" value="1"/>
</dbReference>
<dbReference type="OrthoDB" id="9802426at2"/>
<dbReference type="Gene3D" id="1.10.10.10">
    <property type="entry name" value="Winged helix-like DNA-binding domain superfamily/Winged helix DNA-binding domain"/>
    <property type="match status" value="1"/>
</dbReference>
<keyword evidence="2" id="KW-0963">Cytoplasm</keyword>
<dbReference type="EMBL" id="CP029550">
    <property type="protein sequence ID" value="AWN43470.1"/>
    <property type="molecule type" value="Genomic_DNA"/>
</dbReference>
<keyword evidence="7" id="KW-0010">Activator</keyword>
<dbReference type="InterPro" id="IPR001867">
    <property type="entry name" value="OmpR/PhoB-type_DNA-bd"/>
</dbReference>
<dbReference type="Proteomes" id="UP000245926">
    <property type="component" value="Chromosome"/>
</dbReference>
<dbReference type="KEGG" id="mets:DK389_26900"/>
<evidence type="ECO:0000313" key="15">
    <source>
        <dbReference type="Proteomes" id="UP000245926"/>
    </source>
</evidence>
<dbReference type="GO" id="GO:0006355">
    <property type="term" value="P:regulation of DNA-templated transcription"/>
    <property type="evidence" value="ECO:0007669"/>
    <property type="project" value="InterPro"/>
</dbReference>
<dbReference type="CDD" id="cd00383">
    <property type="entry name" value="trans_reg_C"/>
    <property type="match status" value="1"/>
</dbReference>
<dbReference type="InterPro" id="IPR011006">
    <property type="entry name" value="CheY-like_superfamily"/>
</dbReference>
<gene>
    <name evidence="14" type="ORF">DK389_26900</name>
</gene>
<dbReference type="GO" id="GO:0032993">
    <property type="term" value="C:protein-DNA complex"/>
    <property type="evidence" value="ECO:0007669"/>
    <property type="project" value="TreeGrafter"/>
</dbReference>
<evidence type="ECO:0000256" key="6">
    <source>
        <dbReference type="ARBA" id="ARBA00023125"/>
    </source>
</evidence>
<dbReference type="InterPro" id="IPR036388">
    <property type="entry name" value="WH-like_DNA-bd_sf"/>
</dbReference>
<evidence type="ECO:0000256" key="9">
    <source>
        <dbReference type="ARBA" id="ARBA00067337"/>
    </source>
</evidence>
<evidence type="ECO:0000256" key="11">
    <source>
        <dbReference type="PROSITE-ProRule" id="PRU01091"/>
    </source>
</evidence>
<keyword evidence="5" id="KW-0805">Transcription regulation</keyword>
<dbReference type="GO" id="GO:0000976">
    <property type="term" value="F:transcription cis-regulatory region binding"/>
    <property type="evidence" value="ECO:0007669"/>
    <property type="project" value="TreeGrafter"/>
</dbReference>
<dbReference type="Gene3D" id="6.10.250.690">
    <property type="match status" value="1"/>
</dbReference>
<dbReference type="Pfam" id="PF00486">
    <property type="entry name" value="Trans_reg_C"/>
    <property type="match status" value="1"/>
</dbReference>
<proteinExistence type="predicted"/>
<dbReference type="SUPFAM" id="SSF46894">
    <property type="entry name" value="C-terminal effector domain of the bipartite response regulators"/>
    <property type="match status" value="1"/>
</dbReference>
<evidence type="ECO:0000259" key="13">
    <source>
        <dbReference type="PROSITE" id="PS51755"/>
    </source>
</evidence>
<dbReference type="RefSeq" id="WP_109894297.1">
    <property type="nucleotide sequence ID" value="NZ_CP029550.1"/>
</dbReference>
<dbReference type="SUPFAM" id="SSF52172">
    <property type="entry name" value="CheY-like"/>
    <property type="match status" value="1"/>
</dbReference>
<dbReference type="PANTHER" id="PTHR48111">
    <property type="entry name" value="REGULATOR OF RPOS"/>
    <property type="match status" value="1"/>
</dbReference>
<evidence type="ECO:0000313" key="14">
    <source>
        <dbReference type="EMBL" id="AWN43470.1"/>
    </source>
</evidence>
<dbReference type="SMART" id="SM00448">
    <property type="entry name" value="REC"/>
    <property type="match status" value="1"/>
</dbReference>